<accession>A0A9Q5GSM7</accession>
<gene>
    <name evidence="1" type="ORF">ECE50_007980</name>
</gene>
<dbReference type="EMBL" id="RIAR02000001">
    <property type="protein sequence ID" value="NSL86764.1"/>
    <property type="molecule type" value="Genomic_DNA"/>
</dbReference>
<name>A0A9Q5GSM7_9BACT</name>
<dbReference type="AlphaFoldDB" id="A0A9Q5GSM7"/>
<proteinExistence type="predicted"/>
<evidence type="ECO:0000313" key="1">
    <source>
        <dbReference type="EMBL" id="NSL86764.1"/>
    </source>
</evidence>
<organism evidence="1 2">
    <name type="scientific">Chitinophaga solisilvae</name>
    <dbReference type="NCBI Taxonomy" id="1233460"/>
    <lineage>
        <taxon>Bacteria</taxon>
        <taxon>Pseudomonadati</taxon>
        <taxon>Bacteroidota</taxon>
        <taxon>Chitinophagia</taxon>
        <taxon>Chitinophagales</taxon>
        <taxon>Chitinophagaceae</taxon>
        <taxon>Chitinophaga</taxon>
    </lineage>
</organism>
<reference evidence="1" key="1">
    <citation type="submission" date="2020-05" db="EMBL/GenBank/DDBJ databases">
        <title>Chitinophaga laudate sp. nov., isolated from a tropical peat swamp.</title>
        <authorList>
            <person name="Goh C.B.S."/>
            <person name="Lee M.S."/>
            <person name="Parimannan S."/>
            <person name="Pasbakhsh P."/>
            <person name="Yule C.M."/>
            <person name="Rajandas H."/>
            <person name="Loke S."/>
            <person name="Croft L."/>
            <person name="Tan J.B.L."/>
        </authorList>
    </citation>
    <scope>NUCLEOTIDE SEQUENCE</scope>
    <source>
        <strain evidence="1">Mgbs1</strain>
    </source>
</reference>
<dbReference type="Proteomes" id="UP000281028">
    <property type="component" value="Unassembled WGS sequence"/>
</dbReference>
<evidence type="ECO:0000313" key="2">
    <source>
        <dbReference type="Proteomes" id="UP000281028"/>
    </source>
</evidence>
<protein>
    <submittedName>
        <fullName evidence="1">Uncharacterized protein</fullName>
    </submittedName>
</protein>
<keyword evidence="2" id="KW-1185">Reference proteome</keyword>
<sequence>MKACVNTFIFRHNFTYKAYPVNHFGVEQTAGGGIRIAPAEDDGCLLRWLDMPPGII</sequence>
<comment type="caution">
    <text evidence="1">The sequence shown here is derived from an EMBL/GenBank/DDBJ whole genome shotgun (WGS) entry which is preliminary data.</text>
</comment>